<protein>
    <recommendedName>
        <fullName evidence="4">Gamma-butyrobetaine hydroxylase-like N-terminal domain-containing protein</fullName>
    </recommendedName>
</protein>
<feature type="compositionally biased region" description="Low complexity" evidence="3">
    <location>
        <begin position="185"/>
        <end position="196"/>
    </location>
</feature>
<dbReference type="Gene3D" id="3.30.2020.30">
    <property type="match status" value="1"/>
</dbReference>
<gene>
    <name evidence="5" type="ORF">D9Q98_002677</name>
</gene>
<organism evidence="5 6">
    <name type="scientific">Chlorella vulgaris</name>
    <name type="common">Green alga</name>
    <dbReference type="NCBI Taxonomy" id="3077"/>
    <lineage>
        <taxon>Eukaryota</taxon>
        <taxon>Viridiplantae</taxon>
        <taxon>Chlorophyta</taxon>
        <taxon>core chlorophytes</taxon>
        <taxon>Trebouxiophyceae</taxon>
        <taxon>Chlorellales</taxon>
        <taxon>Chlorellaceae</taxon>
        <taxon>Chlorella clade</taxon>
        <taxon>Chlorella</taxon>
    </lineage>
</organism>
<sequence length="196" mass="21317">MHASIAGRCALLAAVQSQFRPLSTKVPELWAAAIKLRERDKILEVHFSSGERFTFPAEYLRVESPSAEAQDARGRPRVVAGRREVGIIDVERIGSYAVRLTFDDLHSSGIYTWQYLHDLGTQKLSRMRRYLSVLKQKGLSRSPKRRSAASSIAHSRQPAAPPATTGASSSEDGSAGIRKQPAVLSISSSSSSGAPD</sequence>
<keyword evidence="1" id="KW-0479">Metal-binding</keyword>
<dbReference type="PANTHER" id="PTHR35303:SF5">
    <property type="entry name" value="OS02G0197800 PROTEIN"/>
    <property type="match status" value="1"/>
</dbReference>
<dbReference type="PANTHER" id="PTHR35303">
    <property type="entry name" value="OS02G0197800 PROTEIN"/>
    <property type="match status" value="1"/>
</dbReference>
<dbReference type="OrthoDB" id="19707at2759"/>
<dbReference type="InterPro" id="IPR038492">
    <property type="entry name" value="GBBH-like_N_sf"/>
</dbReference>
<dbReference type="AlphaFoldDB" id="A0A9D4TU84"/>
<keyword evidence="6" id="KW-1185">Reference proteome</keyword>
<dbReference type="GO" id="GO:0046872">
    <property type="term" value="F:metal ion binding"/>
    <property type="evidence" value="ECO:0007669"/>
    <property type="project" value="UniProtKB-KW"/>
</dbReference>
<reference evidence="5" key="2">
    <citation type="submission" date="2020-11" db="EMBL/GenBank/DDBJ databases">
        <authorList>
            <person name="Cecchin M."/>
            <person name="Marcolungo L."/>
            <person name="Rossato M."/>
            <person name="Girolomoni L."/>
            <person name="Cosentino E."/>
            <person name="Cuine S."/>
            <person name="Li-Beisson Y."/>
            <person name="Delledonne M."/>
            <person name="Ballottari M."/>
        </authorList>
    </citation>
    <scope>NUCLEOTIDE SEQUENCE</scope>
    <source>
        <strain evidence="5">211/11P</strain>
        <tissue evidence="5">Whole cell</tissue>
    </source>
</reference>
<evidence type="ECO:0000313" key="5">
    <source>
        <dbReference type="EMBL" id="KAI3434609.1"/>
    </source>
</evidence>
<accession>A0A9D4TU84</accession>
<feature type="region of interest" description="Disordered" evidence="3">
    <location>
        <begin position="137"/>
        <end position="196"/>
    </location>
</feature>
<evidence type="ECO:0000256" key="2">
    <source>
        <dbReference type="ARBA" id="ARBA00023004"/>
    </source>
</evidence>
<feature type="domain" description="Gamma-butyrobetaine hydroxylase-like N-terminal" evidence="4">
    <location>
        <begin position="34"/>
        <end position="117"/>
    </location>
</feature>
<dbReference type="EMBL" id="SIDB01000003">
    <property type="protein sequence ID" value="KAI3434609.1"/>
    <property type="molecule type" value="Genomic_DNA"/>
</dbReference>
<evidence type="ECO:0000313" key="6">
    <source>
        <dbReference type="Proteomes" id="UP001055712"/>
    </source>
</evidence>
<reference evidence="5" key="1">
    <citation type="journal article" date="2019" name="Plant J.">
        <title>Chlorella vulgaris genome assembly and annotation reveals the molecular basis for metabolic acclimation to high light conditions.</title>
        <authorList>
            <person name="Cecchin M."/>
            <person name="Marcolungo L."/>
            <person name="Rossato M."/>
            <person name="Girolomoni L."/>
            <person name="Cosentino E."/>
            <person name="Cuine S."/>
            <person name="Li-Beisson Y."/>
            <person name="Delledonne M."/>
            <person name="Ballottari M."/>
        </authorList>
    </citation>
    <scope>NUCLEOTIDE SEQUENCE</scope>
    <source>
        <strain evidence="5">211/11P</strain>
    </source>
</reference>
<name>A0A9D4TU84_CHLVU</name>
<dbReference type="InterPro" id="IPR010376">
    <property type="entry name" value="GBBH-like_N"/>
</dbReference>
<evidence type="ECO:0000259" key="4">
    <source>
        <dbReference type="Pfam" id="PF06155"/>
    </source>
</evidence>
<comment type="caution">
    <text evidence="5">The sequence shown here is derived from an EMBL/GenBank/DDBJ whole genome shotgun (WGS) entry which is preliminary data.</text>
</comment>
<keyword evidence="2" id="KW-0408">Iron</keyword>
<evidence type="ECO:0000256" key="1">
    <source>
        <dbReference type="ARBA" id="ARBA00022723"/>
    </source>
</evidence>
<dbReference type="Pfam" id="PF06155">
    <property type="entry name" value="GBBH-like_N"/>
    <property type="match status" value="1"/>
</dbReference>
<proteinExistence type="predicted"/>
<dbReference type="Proteomes" id="UP001055712">
    <property type="component" value="Unassembled WGS sequence"/>
</dbReference>
<evidence type="ECO:0000256" key="3">
    <source>
        <dbReference type="SAM" id="MobiDB-lite"/>
    </source>
</evidence>
<feature type="compositionally biased region" description="Low complexity" evidence="3">
    <location>
        <begin position="148"/>
        <end position="170"/>
    </location>
</feature>